<evidence type="ECO:0000256" key="2">
    <source>
        <dbReference type="ARBA" id="ARBA00023125"/>
    </source>
</evidence>
<accession>A0A7I9V831</accession>
<dbReference type="InterPro" id="IPR011711">
    <property type="entry name" value="GntR_C"/>
</dbReference>
<dbReference type="PANTHER" id="PTHR43537">
    <property type="entry name" value="TRANSCRIPTIONAL REGULATOR, GNTR FAMILY"/>
    <property type="match status" value="1"/>
</dbReference>
<dbReference type="CDD" id="cd07377">
    <property type="entry name" value="WHTH_GntR"/>
    <property type="match status" value="1"/>
</dbReference>
<dbReference type="InterPro" id="IPR036388">
    <property type="entry name" value="WH-like_DNA-bd_sf"/>
</dbReference>
<name>A0A7I9V831_9ACTN</name>
<protein>
    <recommendedName>
        <fullName evidence="4">HTH gntR-type domain-containing protein</fullName>
    </recommendedName>
</protein>
<dbReference type="Gene3D" id="1.10.10.10">
    <property type="entry name" value="Winged helix-like DNA-binding domain superfamily/Winged helix DNA-binding domain"/>
    <property type="match status" value="1"/>
</dbReference>
<dbReference type="GO" id="GO:0003677">
    <property type="term" value="F:DNA binding"/>
    <property type="evidence" value="ECO:0007669"/>
    <property type="project" value="UniProtKB-KW"/>
</dbReference>
<dbReference type="InterPro" id="IPR000524">
    <property type="entry name" value="Tscrpt_reg_HTH_GntR"/>
</dbReference>
<dbReference type="Pfam" id="PF00392">
    <property type="entry name" value="GntR"/>
    <property type="match status" value="1"/>
</dbReference>
<comment type="caution">
    <text evidence="5">The sequence shown here is derived from an EMBL/GenBank/DDBJ whole genome shotgun (WGS) entry which is preliminary data.</text>
</comment>
<dbReference type="Gene3D" id="1.20.120.530">
    <property type="entry name" value="GntR ligand-binding domain-like"/>
    <property type="match status" value="1"/>
</dbReference>
<dbReference type="InterPro" id="IPR036390">
    <property type="entry name" value="WH_DNA-bd_sf"/>
</dbReference>
<dbReference type="SUPFAM" id="SSF46785">
    <property type="entry name" value="Winged helix' DNA-binding domain"/>
    <property type="match status" value="1"/>
</dbReference>
<dbReference type="InterPro" id="IPR008920">
    <property type="entry name" value="TF_FadR/GntR_C"/>
</dbReference>
<evidence type="ECO:0000259" key="4">
    <source>
        <dbReference type="PROSITE" id="PS50949"/>
    </source>
</evidence>
<gene>
    <name evidence="5" type="ORF">nbrc107696_19450</name>
</gene>
<dbReference type="GO" id="GO:0003700">
    <property type="term" value="F:DNA-binding transcription factor activity"/>
    <property type="evidence" value="ECO:0007669"/>
    <property type="project" value="InterPro"/>
</dbReference>
<dbReference type="SUPFAM" id="SSF48008">
    <property type="entry name" value="GntR ligand-binding domain-like"/>
    <property type="match status" value="1"/>
</dbReference>
<keyword evidence="2" id="KW-0238">DNA-binding</keyword>
<evidence type="ECO:0000256" key="1">
    <source>
        <dbReference type="ARBA" id="ARBA00023015"/>
    </source>
</evidence>
<proteinExistence type="predicted"/>
<keyword evidence="6" id="KW-1185">Reference proteome</keyword>
<dbReference type="SMART" id="SM00345">
    <property type="entry name" value="HTH_GNTR"/>
    <property type="match status" value="1"/>
</dbReference>
<dbReference type="PRINTS" id="PR00035">
    <property type="entry name" value="HTHGNTR"/>
</dbReference>
<dbReference type="RefSeq" id="WP_161895283.1">
    <property type="nucleotide sequence ID" value="NZ_BJOV01000003.1"/>
</dbReference>
<dbReference type="PANTHER" id="PTHR43537:SF5">
    <property type="entry name" value="UXU OPERON TRANSCRIPTIONAL REGULATOR"/>
    <property type="match status" value="1"/>
</dbReference>
<keyword evidence="1" id="KW-0805">Transcription regulation</keyword>
<sequence length="246" mass="26456">MTTAPTRSASAVFRPLRSGSLVDQITERILDAAESGLLQPGQRLPNEAEFAAALGVSALTIREALSRLRAEDVVVTTRGRTGGSFISPAMAPSTVRADARLRDLTRLEIAEMGAHFEALAVGCARAAARRAGAADIAALRAITVIEPDVADVSVAWRQAETEFMVEVAAIARIARLSRALMSVQSEYGVLTLLPNEDPKYRDDVARLRDDVTRHIESHDEGGASSSIRDLVAANTTWLLTRRAELI</sequence>
<reference evidence="6" key="1">
    <citation type="submission" date="2019-06" db="EMBL/GenBank/DDBJ databases">
        <title>Gordonia isolated from sludge of a wastewater treatment plant.</title>
        <authorList>
            <person name="Tamura T."/>
            <person name="Aoyama K."/>
            <person name="Kang Y."/>
            <person name="Saito S."/>
            <person name="Akiyama N."/>
            <person name="Yazawa K."/>
            <person name="Gonoi T."/>
            <person name="Mikami Y."/>
        </authorList>
    </citation>
    <scope>NUCLEOTIDE SEQUENCE [LARGE SCALE GENOMIC DNA]</scope>
    <source>
        <strain evidence="6">NBRC 107696</strain>
    </source>
</reference>
<dbReference type="EMBL" id="BJOV01000003">
    <property type="protein sequence ID" value="GEE01499.1"/>
    <property type="molecule type" value="Genomic_DNA"/>
</dbReference>
<dbReference type="OrthoDB" id="7989071at2"/>
<evidence type="ECO:0000313" key="5">
    <source>
        <dbReference type="EMBL" id="GEE01499.1"/>
    </source>
</evidence>
<organism evidence="5 6">
    <name type="scientific">Gordonia spumicola</name>
    <dbReference type="NCBI Taxonomy" id="589161"/>
    <lineage>
        <taxon>Bacteria</taxon>
        <taxon>Bacillati</taxon>
        <taxon>Actinomycetota</taxon>
        <taxon>Actinomycetes</taxon>
        <taxon>Mycobacteriales</taxon>
        <taxon>Gordoniaceae</taxon>
        <taxon>Gordonia</taxon>
    </lineage>
</organism>
<dbReference type="AlphaFoldDB" id="A0A7I9V831"/>
<evidence type="ECO:0000313" key="6">
    <source>
        <dbReference type="Proteomes" id="UP000444960"/>
    </source>
</evidence>
<feature type="domain" description="HTH gntR-type" evidence="4">
    <location>
        <begin position="19"/>
        <end position="89"/>
    </location>
</feature>
<keyword evidence="3" id="KW-0804">Transcription</keyword>
<evidence type="ECO:0000256" key="3">
    <source>
        <dbReference type="ARBA" id="ARBA00023163"/>
    </source>
</evidence>
<dbReference type="Pfam" id="PF07729">
    <property type="entry name" value="FCD"/>
    <property type="match status" value="1"/>
</dbReference>
<dbReference type="PROSITE" id="PS50949">
    <property type="entry name" value="HTH_GNTR"/>
    <property type="match status" value="1"/>
</dbReference>
<dbReference type="Proteomes" id="UP000444960">
    <property type="component" value="Unassembled WGS sequence"/>
</dbReference>